<dbReference type="PATRIC" id="fig|1111454.3.peg.246"/>
<reference evidence="1 2" key="1">
    <citation type="submission" date="2013-09" db="EMBL/GenBank/DDBJ databases">
        <authorList>
            <person name="Durkin A.S."/>
            <person name="Haft D.R."/>
            <person name="McCorrison J."/>
            <person name="Torralba M."/>
            <person name="Gillis M."/>
            <person name="Haft D.H."/>
            <person name="Methe B."/>
            <person name="Sutton G."/>
            <person name="Nelson K.E."/>
        </authorList>
    </citation>
    <scope>NUCLEOTIDE SEQUENCE [LARGE SCALE GENOMIC DNA]</scope>
    <source>
        <strain evidence="1 2">BV3C16-1</strain>
    </source>
</reference>
<evidence type="ECO:0000313" key="2">
    <source>
        <dbReference type="Proteomes" id="UP000017090"/>
    </source>
</evidence>
<protein>
    <submittedName>
        <fullName evidence="1">Uncharacterized protein</fullName>
    </submittedName>
</protein>
<dbReference type="AlphaFoldDB" id="U7US64"/>
<evidence type="ECO:0000313" key="1">
    <source>
        <dbReference type="EMBL" id="ERT62292.1"/>
    </source>
</evidence>
<gene>
    <name evidence="1" type="ORF">HMPREF1250_0581</name>
</gene>
<organism evidence="1 2">
    <name type="scientific">Megasphaera vaginalis</name>
    <name type="common">ex Srinivasan et al. 2021</name>
    <dbReference type="NCBI Taxonomy" id="1111454"/>
    <lineage>
        <taxon>Bacteria</taxon>
        <taxon>Bacillati</taxon>
        <taxon>Bacillota</taxon>
        <taxon>Negativicutes</taxon>
        <taxon>Veillonellales</taxon>
        <taxon>Veillonellaceae</taxon>
        <taxon>Megasphaera</taxon>
    </lineage>
</organism>
<keyword evidence="2" id="KW-1185">Reference proteome</keyword>
<dbReference type="Proteomes" id="UP000017090">
    <property type="component" value="Unassembled WGS sequence"/>
</dbReference>
<name>U7US64_9FIRM</name>
<accession>U7US64</accession>
<dbReference type="EMBL" id="AWXA01000006">
    <property type="protein sequence ID" value="ERT62292.1"/>
    <property type="molecule type" value="Genomic_DNA"/>
</dbReference>
<sequence>MIVKISGFGRFFAALSCRSEGEDRRDKTRENQPIVTVVTQKEDNSLSITENRDFPYMDFAKSLTRGSSL</sequence>
<comment type="caution">
    <text evidence="1">The sequence shown here is derived from an EMBL/GenBank/DDBJ whole genome shotgun (WGS) entry which is preliminary data.</text>
</comment>
<proteinExistence type="predicted"/>